<dbReference type="InterPro" id="IPR015496">
    <property type="entry name" value="Ubiquilin"/>
</dbReference>
<evidence type="ECO:0000313" key="3">
    <source>
        <dbReference type="Proteomes" id="UP000296049"/>
    </source>
</evidence>
<dbReference type="PANTHER" id="PTHR10677">
    <property type="entry name" value="UBIQUILIN"/>
    <property type="match status" value="1"/>
</dbReference>
<reference evidence="3" key="1">
    <citation type="journal article" date="2013" name="Nat. Genet.">
        <title>The duck genome and transcriptome provide insight into an avian influenza virus reservoir species.</title>
        <authorList>
            <person name="Huang Y."/>
            <person name="Li Y."/>
            <person name="Burt D.W."/>
            <person name="Chen H."/>
            <person name="Zhang Y."/>
            <person name="Qian W."/>
            <person name="Kim H."/>
            <person name="Gan S."/>
            <person name="Zhao Y."/>
            <person name="Li J."/>
            <person name="Yi K."/>
            <person name="Feng H."/>
            <person name="Zhu P."/>
            <person name="Li B."/>
            <person name="Liu Q."/>
            <person name="Fairley S."/>
            <person name="Magor K.E."/>
            <person name="Du Z."/>
            <person name="Hu X."/>
            <person name="Goodman L."/>
            <person name="Tafer H."/>
            <person name="Vignal A."/>
            <person name="Lee T."/>
            <person name="Kim K.W."/>
            <person name="Sheng Z."/>
            <person name="An Y."/>
            <person name="Searle S."/>
            <person name="Herrero J."/>
            <person name="Groenen M.A."/>
            <person name="Crooijmans R.P."/>
            <person name="Faraut T."/>
            <person name="Cai Q."/>
            <person name="Webster R.G."/>
            <person name="Aldridge J.R."/>
            <person name="Warren W.C."/>
            <person name="Bartschat S."/>
            <person name="Kehr S."/>
            <person name="Marz M."/>
            <person name="Stadler P.F."/>
            <person name="Smith J."/>
            <person name="Kraus R.H."/>
            <person name="Zhao Y."/>
            <person name="Ren L."/>
            <person name="Fei J."/>
            <person name="Morisson M."/>
            <person name="Kaiser P."/>
            <person name="Griffin D.K."/>
            <person name="Rao M."/>
            <person name="Pitel F."/>
            <person name="Wang J."/>
            <person name="Li N."/>
        </authorList>
    </citation>
    <scope>NUCLEOTIDE SEQUENCE [LARGE SCALE GENOMIC DNA]</scope>
</reference>
<dbReference type="PANTHER" id="PTHR10677:SF40">
    <property type="entry name" value="UBIQUITIN-LIKE DOMAIN-CONTAINING PROTEIN"/>
    <property type="match status" value="1"/>
</dbReference>
<proteinExistence type="predicted"/>
<dbReference type="InterPro" id="IPR000626">
    <property type="entry name" value="Ubiquitin-like_dom"/>
</dbReference>
<dbReference type="AlphaFoldDB" id="R0L7T4"/>
<sequence length="426" mass="46429">MRCVDGDALRHLAPMLTSISEASGFSVLSCQGLVTVRINAPLKDSVLPLNEHFGQETKNGKVKTYLMIMIYFCKQQLLGNTTVTPSVVTMTESWLSIYLLEKIVEAALMLPESRDHDVASSALRSKLLLSCIKACTGIGKRQKTSSSKSLMCGILKVNPAKEIGRASLPIPTKAAEEFSCAITFKGSVSVVPTWACPHPPGPHYILIKKQEPAATSSVLSLSPHRSSHIGAAPWEQSSPRKEFSPTAVFLGTASAGKVSCSDTELTQIYKEGCEQFQVAGNAAGILFKDLCTESFNHLCGLSVTVPVIDMDVGRFFLFHSSCSHSPDHGPNELIQHSYEKQLCQLNGMFVRFNSSHGFPVELRSDASILQLKEVVAQRLAVPADQLRVIFAGKELSNDLTLQVNVPLEGWLHIKKPTEVYSKTLNS</sequence>
<evidence type="ECO:0000259" key="1">
    <source>
        <dbReference type="PROSITE" id="PS50053"/>
    </source>
</evidence>
<dbReference type="Proteomes" id="UP000296049">
    <property type="component" value="Unassembled WGS sequence"/>
</dbReference>
<dbReference type="SUPFAM" id="SSF54236">
    <property type="entry name" value="Ubiquitin-like"/>
    <property type="match status" value="1"/>
</dbReference>
<dbReference type="PROSITE" id="PS50053">
    <property type="entry name" value="UBIQUITIN_2"/>
    <property type="match status" value="1"/>
</dbReference>
<dbReference type="GO" id="GO:0006511">
    <property type="term" value="P:ubiquitin-dependent protein catabolic process"/>
    <property type="evidence" value="ECO:0007669"/>
    <property type="project" value="TreeGrafter"/>
</dbReference>
<accession>R0L7T4</accession>
<dbReference type="GO" id="GO:0005829">
    <property type="term" value="C:cytosol"/>
    <property type="evidence" value="ECO:0007669"/>
    <property type="project" value="TreeGrafter"/>
</dbReference>
<keyword evidence="3" id="KW-1185">Reference proteome</keyword>
<evidence type="ECO:0000313" key="2">
    <source>
        <dbReference type="EMBL" id="EOA97499.1"/>
    </source>
</evidence>
<protein>
    <submittedName>
        <fullName evidence="2">E3 ubiquitin-protein ligase parkin</fullName>
    </submittedName>
</protein>
<dbReference type="Gene3D" id="3.10.20.90">
    <property type="entry name" value="Phosphatidylinositol 3-kinase Catalytic Subunit, Chain A, domain 1"/>
    <property type="match status" value="1"/>
</dbReference>
<name>R0L7T4_ANAPL</name>
<feature type="domain" description="Ubiquitin-like" evidence="1">
    <location>
        <begin position="348"/>
        <end position="402"/>
    </location>
</feature>
<dbReference type="EMBL" id="KB743670">
    <property type="protein sequence ID" value="EOA97499.1"/>
    <property type="molecule type" value="Genomic_DNA"/>
</dbReference>
<dbReference type="InterPro" id="IPR029071">
    <property type="entry name" value="Ubiquitin-like_domsf"/>
</dbReference>
<dbReference type="Pfam" id="PF00240">
    <property type="entry name" value="ubiquitin"/>
    <property type="match status" value="1"/>
</dbReference>
<gene>
    <name evidence="2" type="ORF">Anapl_12550</name>
</gene>
<organism evidence="2 3">
    <name type="scientific">Anas platyrhynchos</name>
    <name type="common">Mallard</name>
    <name type="synonym">Anas boschas</name>
    <dbReference type="NCBI Taxonomy" id="8839"/>
    <lineage>
        <taxon>Eukaryota</taxon>
        <taxon>Metazoa</taxon>
        <taxon>Chordata</taxon>
        <taxon>Craniata</taxon>
        <taxon>Vertebrata</taxon>
        <taxon>Euteleostomi</taxon>
        <taxon>Archelosauria</taxon>
        <taxon>Archosauria</taxon>
        <taxon>Dinosauria</taxon>
        <taxon>Saurischia</taxon>
        <taxon>Theropoda</taxon>
        <taxon>Coelurosauria</taxon>
        <taxon>Aves</taxon>
        <taxon>Neognathae</taxon>
        <taxon>Galloanserae</taxon>
        <taxon>Anseriformes</taxon>
        <taxon>Anatidae</taxon>
        <taxon>Anatinae</taxon>
        <taxon>Anas</taxon>
    </lineage>
</organism>
<dbReference type="GO" id="GO:0031593">
    <property type="term" value="F:polyubiquitin modification-dependent protein binding"/>
    <property type="evidence" value="ECO:0007669"/>
    <property type="project" value="TreeGrafter"/>
</dbReference>
<dbReference type="SMART" id="SM00213">
    <property type="entry name" value="UBQ"/>
    <property type="match status" value="1"/>
</dbReference>